<dbReference type="Proteomes" id="UP000326759">
    <property type="component" value="Unassembled WGS sequence"/>
</dbReference>
<protein>
    <recommendedName>
        <fullName evidence="2">ubiquitinyl hydrolase 1</fullName>
        <ecNumber evidence="2">3.4.19.12</ecNumber>
    </recommendedName>
</protein>
<dbReference type="GO" id="GO:0004843">
    <property type="term" value="F:cysteine-type deubiquitinase activity"/>
    <property type="evidence" value="ECO:0007669"/>
    <property type="project" value="UniProtKB-EC"/>
</dbReference>
<dbReference type="SUPFAM" id="SSF54001">
    <property type="entry name" value="Cysteine proteinases"/>
    <property type="match status" value="1"/>
</dbReference>
<comment type="caution">
    <text evidence="4">The sequence shown here is derived from an EMBL/GenBank/DDBJ whole genome shotgun (WGS) entry which is preliminary data.</text>
</comment>
<dbReference type="InterPro" id="IPR038765">
    <property type="entry name" value="Papain-like_cys_pep_sf"/>
</dbReference>
<evidence type="ECO:0000256" key="1">
    <source>
        <dbReference type="ARBA" id="ARBA00000707"/>
    </source>
</evidence>
<dbReference type="PROSITE" id="PS50235">
    <property type="entry name" value="USP_3"/>
    <property type="match status" value="1"/>
</dbReference>
<organism evidence="4 5">
    <name type="scientific">Armadillidium nasatum</name>
    <dbReference type="NCBI Taxonomy" id="96803"/>
    <lineage>
        <taxon>Eukaryota</taxon>
        <taxon>Metazoa</taxon>
        <taxon>Ecdysozoa</taxon>
        <taxon>Arthropoda</taxon>
        <taxon>Crustacea</taxon>
        <taxon>Multicrustacea</taxon>
        <taxon>Malacostraca</taxon>
        <taxon>Eumalacostraca</taxon>
        <taxon>Peracarida</taxon>
        <taxon>Isopoda</taxon>
        <taxon>Oniscidea</taxon>
        <taxon>Crinocheta</taxon>
        <taxon>Armadillidiidae</taxon>
        <taxon>Armadillidium</taxon>
    </lineage>
</organism>
<dbReference type="EC" id="3.4.19.12" evidence="2"/>
<dbReference type="EMBL" id="SEYY01024849">
    <property type="protein sequence ID" value="KAB7493837.1"/>
    <property type="molecule type" value="Genomic_DNA"/>
</dbReference>
<evidence type="ECO:0000313" key="5">
    <source>
        <dbReference type="Proteomes" id="UP000326759"/>
    </source>
</evidence>
<evidence type="ECO:0000313" key="4">
    <source>
        <dbReference type="EMBL" id="KAB7493837.1"/>
    </source>
</evidence>
<comment type="catalytic activity">
    <reaction evidence="1">
        <text>Thiol-dependent hydrolysis of ester, thioester, amide, peptide and isopeptide bonds formed by the C-terminal Gly of ubiquitin (a 76-residue protein attached to proteins as an intracellular targeting signal).</text>
        <dbReference type="EC" id="3.4.19.12"/>
    </reaction>
</comment>
<dbReference type="Gene3D" id="3.90.70.10">
    <property type="entry name" value="Cysteine proteinases"/>
    <property type="match status" value="1"/>
</dbReference>
<keyword evidence="4" id="KW-0378">Hydrolase</keyword>
<dbReference type="GO" id="GO:0016579">
    <property type="term" value="P:protein deubiquitination"/>
    <property type="evidence" value="ECO:0007669"/>
    <property type="project" value="InterPro"/>
</dbReference>
<reference evidence="4 5" key="1">
    <citation type="journal article" date="2019" name="PLoS Biol.">
        <title>Sex chromosomes control vertical transmission of feminizing Wolbachia symbionts in an isopod.</title>
        <authorList>
            <person name="Becking T."/>
            <person name="Chebbi M.A."/>
            <person name="Giraud I."/>
            <person name="Moumen B."/>
            <person name="Laverre T."/>
            <person name="Caubet Y."/>
            <person name="Peccoud J."/>
            <person name="Gilbert C."/>
            <person name="Cordaux R."/>
        </authorList>
    </citation>
    <scope>NUCLEOTIDE SEQUENCE [LARGE SCALE GENOMIC DNA]</scope>
    <source>
        <strain evidence="4">ANa2</strain>
        <tissue evidence="4">Whole body excluding digestive tract and cuticle</tissue>
    </source>
</reference>
<dbReference type="Pfam" id="PF00443">
    <property type="entry name" value="UCH"/>
    <property type="match status" value="1"/>
</dbReference>
<evidence type="ECO:0000259" key="3">
    <source>
        <dbReference type="PROSITE" id="PS50235"/>
    </source>
</evidence>
<dbReference type="InterPro" id="IPR028889">
    <property type="entry name" value="USP"/>
</dbReference>
<name>A0A5N5SIJ6_9CRUS</name>
<dbReference type="AlphaFoldDB" id="A0A5N5SIJ6"/>
<dbReference type="CDD" id="cd02674">
    <property type="entry name" value="Peptidase_C19R"/>
    <property type="match status" value="1"/>
</dbReference>
<feature type="domain" description="USP" evidence="3">
    <location>
        <begin position="32"/>
        <end position="356"/>
    </location>
</feature>
<keyword evidence="5" id="KW-1185">Reference proteome</keyword>
<sequence>MTYGRHVYQVNTEKRRKVFAFLLKNFRPPTKTGLKNLGNTCYMNSIIQCLSNTIILAKYFYQGLYSESLNPKSNQKGKVAVEFGEVVRALWCSQYRSISIYDLKSVVGRHHKPFQGYDQHDSHEFLIKFMDWLHDDLNKVRDKFPKMEEQNFENVPDNKAAQLVIERLEERDASIVRTIFYGLHRSVIVCHTCSNRSLTFEPFSVLTLSFPANGRCTLKDMLHEFYKETSIEYRCDNCRRLTNCTRKFDIWKLPPVLVIHLNRFEHDILMKKKQNFVDFPLENLNLSDYLSDPYSYCTFDLYGVSNHYGTIDGGHYTAFCKSPQQTWYKFDDHEVYDISREAVKTNAAYILFYETTDNKTTY</sequence>
<proteinExistence type="predicted"/>
<dbReference type="PANTHER" id="PTHR21646:SF46">
    <property type="entry name" value="UBIQUITIN CARBOXYL-TERMINAL HYDROLASE"/>
    <property type="match status" value="1"/>
</dbReference>
<dbReference type="InterPro" id="IPR018200">
    <property type="entry name" value="USP_CS"/>
</dbReference>
<dbReference type="OrthoDB" id="292964at2759"/>
<evidence type="ECO:0000256" key="2">
    <source>
        <dbReference type="ARBA" id="ARBA00012759"/>
    </source>
</evidence>
<dbReference type="InterPro" id="IPR050185">
    <property type="entry name" value="Ub_carboxyl-term_hydrolase"/>
</dbReference>
<accession>A0A5N5SIJ6</accession>
<dbReference type="PROSITE" id="PS00973">
    <property type="entry name" value="USP_2"/>
    <property type="match status" value="1"/>
</dbReference>
<gene>
    <name evidence="4" type="primary">Usp8</name>
    <name evidence="4" type="ORF">Anas_03945</name>
</gene>
<dbReference type="PANTHER" id="PTHR21646">
    <property type="entry name" value="UBIQUITIN CARBOXYL-TERMINAL HYDROLASE"/>
    <property type="match status" value="1"/>
</dbReference>
<dbReference type="InterPro" id="IPR001394">
    <property type="entry name" value="Peptidase_C19_UCH"/>
</dbReference>
<dbReference type="PROSITE" id="PS00972">
    <property type="entry name" value="USP_1"/>
    <property type="match status" value="1"/>
</dbReference>